<gene>
    <name evidence="2" type="ORF">K460DRAFT_277011</name>
</gene>
<feature type="region of interest" description="Disordered" evidence="1">
    <location>
        <begin position="1"/>
        <end position="20"/>
    </location>
</feature>
<feature type="compositionally biased region" description="Low complexity" evidence="1">
    <location>
        <begin position="31"/>
        <end position="56"/>
    </location>
</feature>
<evidence type="ECO:0000313" key="3">
    <source>
        <dbReference type="Proteomes" id="UP000800039"/>
    </source>
</evidence>
<reference evidence="2" key="1">
    <citation type="submission" date="2020-01" db="EMBL/GenBank/DDBJ databases">
        <authorList>
            <consortium name="DOE Joint Genome Institute"/>
            <person name="Haridas S."/>
            <person name="Albert R."/>
            <person name="Binder M."/>
            <person name="Bloem J."/>
            <person name="Labutti K."/>
            <person name="Salamov A."/>
            <person name="Andreopoulos B."/>
            <person name="Baker S.E."/>
            <person name="Barry K."/>
            <person name="Bills G."/>
            <person name="Bluhm B.H."/>
            <person name="Cannon C."/>
            <person name="Castanera R."/>
            <person name="Culley D.E."/>
            <person name="Daum C."/>
            <person name="Ezra D."/>
            <person name="Gonzalez J.B."/>
            <person name="Henrissat B."/>
            <person name="Kuo A."/>
            <person name="Liang C."/>
            <person name="Lipzen A."/>
            <person name="Lutzoni F."/>
            <person name="Magnuson J."/>
            <person name="Mondo S."/>
            <person name="Nolan M."/>
            <person name="Ohm R."/>
            <person name="Pangilinan J."/>
            <person name="Park H.-J."/>
            <person name="Ramirez L."/>
            <person name="Alfaro M."/>
            <person name="Sun H."/>
            <person name="Tritt A."/>
            <person name="Yoshinaga Y."/>
            <person name="Zwiers L.-H."/>
            <person name="Turgeon B.G."/>
            <person name="Goodwin S.B."/>
            <person name="Spatafora J.W."/>
            <person name="Crous P.W."/>
            <person name="Grigoriev I.V."/>
        </authorList>
    </citation>
    <scope>NUCLEOTIDE SEQUENCE</scope>
    <source>
        <strain evidence="2">CBS 394.84</strain>
    </source>
</reference>
<feature type="region of interest" description="Disordered" evidence="1">
    <location>
        <begin position="104"/>
        <end position="151"/>
    </location>
</feature>
<dbReference type="OrthoDB" id="2534759at2759"/>
<accession>A0A9P4GNE6</accession>
<dbReference type="AlphaFoldDB" id="A0A9P4GNE6"/>
<name>A0A9P4GNE6_9PLEO</name>
<proteinExistence type="predicted"/>
<sequence>METLPSPPLERASSPEPWVTPSLALGAVPQLDRSVSTASSVSSVSGRSASSRLSDGGTRRGYMRPEGTQFSKSARSRESVMNLGTIAHLQYYFARTGLLDTATGRTGKARKSGSRTPSGTERPLSGVDGELSAFSFPSPASPDGTREHLGFVDSPLDETASMSWEDNEPMMLPPTVSTYKNNPVYVPPPPDMTVLRRELRESLAESMKHLQEIEKYIADPQQASAIKGTNAAASTAPDASGWYEIQGLNLLDVTTLAIRAAKNYYTAHEEPQRLYAIKSERQIRKELYEALEVLKRLAMRNFANGVQQYEVSKLRQWIDDIGTLLDTEEEKERLEQAERESWSWREGDWTGRERERELLFLKSFDSSPDPLPDWTAASEGQGPTPFLSALQNGLRLVHLHNTLVRKSKRQFEEIKHYHTDTAKPYRCADNLRYWVKAAELRWDIKLDVDVMGVVHGDAGAWKNFDAALLKWCQGVREEMTLEWQKQKNQTRTPTLQIDPNYEPL</sequence>
<keyword evidence="3" id="KW-1185">Reference proteome</keyword>
<protein>
    <submittedName>
        <fullName evidence="2">Uncharacterized protein</fullName>
    </submittedName>
</protein>
<feature type="region of interest" description="Disordered" evidence="1">
    <location>
        <begin position="484"/>
        <end position="504"/>
    </location>
</feature>
<feature type="region of interest" description="Disordered" evidence="1">
    <location>
        <begin position="31"/>
        <end position="77"/>
    </location>
</feature>
<evidence type="ECO:0000313" key="2">
    <source>
        <dbReference type="EMBL" id="KAF1848200.1"/>
    </source>
</evidence>
<dbReference type="GeneID" id="63845411"/>
<evidence type="ECO:0000256" key="1">
    <source>
        <dbReference type="SAM" id="MobiDB-lite"/>
    </source>
</evidence>
<organism evidence="2 3">
    <name type="scientific">Cucurbitaria berberidis CBS 394.84</name>
    <dbReference type="NCBI Taxonomy" id="1168544"/>
    <lineage>
        <taxon>Eukaryota</taxon>
        <taxon>Fungi</taxon>
        <taxon>Dikarya</taxon>
        <taxon>Ascomycota</taxon>
        <taxon>Pezizomycotina</taxon>
        <taxon>Dothideomycetes</taxon>
        <taxon>Pleosporomycetidae</taxon>
        <taxon>Pleosporales</taxon>
        <taxon>Pleosporineae</taxon>
        <taxon>Cucurbitariaceae</taxon>
        <taxon>Cucurbitaria</taxon>
    </lineage>
</organism>
<dbReference type="RefSeq" id="XP_040790763.1">
    <property type="nucleotide sequence ID" value="XM_040928158.1"/>
</dbReference>
<dbReference type="PANTHER" id="PTHR38702:SF1">
    <property type="entry name" value="CALPONIN-HOMOLOGY (CH) DOMAIN-CONTAINING PROTEIN"/>
    <property type="match status" value="1"/>
</dbReference>
<comment type="caution">
    <text evidence="2">The sequence shown here is derived from an EMBL/GenBank/DDBJ whole genome shotgun (WGS) entry which is preliminary data.</text>
</comment>
<feature type="compositionally biased region" description="Low complexity" evidence="1">
    <location>
        <begin position="132"/>
        <end position="142"/>
    </location>
</feature>
<dbReference type="Proteomes" id="UP000800039">
    <property type="component" value="Unassembled WGS sequence"/>
</dbReference>
<dbReference type="PANTHER" id="PTHR38702">
    <property type="entry name" value="CALPONIN-HOMOLOGY (CH) DOMAIN-CONTAINING PROTEIN"/>
    <property type="match status" value="1"/>
</dbReference>
<feature type="compositionally biased region" description="Polar residues" evidence="1">
    <location>
        <begin position="486"/>
        <end position="497"/>
    </location>
</feature>
<dbReference type="EMBL" id="ML976615">
    <property type="protein sequence ID" value="KAF1848200.1"/>
    <property type="molecule type" value="Genomic_DNA"/>
</dbReference>